<dbReference type="AlphaFoldDB" id="A0A6C0DZF8"/>
<protein>
    <submittedName>
        <fullName evidence="1">Uncharacterized protein</fullName>
    </submittedName>
</protein>
<reference evidence="1" key="1">
    <citation type="journal article" date="2020" name="Nature">
        <title>Giant virus diversity and host interactions through global metagenomics.</title>
        <authorList>
            <person name="Schulz F."/>
            <person name="Roux S."/>
            <person name="Paez-Espino D."/>
            <person name="Jungbluth S."/>
            <person name="Walsh D.A."/>
            <person name="Denef V.J."/>
            <person name="McMahon K.D."/>
            <person name="Konstantinidis K.T."/>
            <person name="Eloe-Fadrosh E.A."/>
            <person name="Kyrpides N.C."/>
            <person name="Woyke T."/>
        </authorList>
    </citation>
    <scope>NUCLEOTIDE SEQUENCE</scope>
    <source>
        <strain evidence="1">GVMAG-M-3300023179-107</strain>
    </source>
</reference>
<dbReference type="InterPro" id="IPR006758">
    <property type="entry name" value="A32L"/>
</dbReference>
<dbReference type="Pfam" id="PF04665">
    <property type="entry name" value="Pox_A32"/>
    <property type="match status" value="1"/>
</dbReference>
<name>A0A6C0DZF8_9ZZZZ</name>
<evidence type="ECO:0000313" key="1">
    <source>
        <dbReference type="EMBL" id="QHT22277.1"/>
    </source>
</evidence>
<dbReference type="InterPro" id="IPR027417">
    <property type="entry name" value="P-loop_NTPase"/>
</dbReference>
<dbReference type="SUPFAM" id="SSF52540">
    <property type="entry name" value="P-loop containing nucleoside triphosphate hydrolases"/>
    <property type="match status" value="1"/>
</dbReference>
<dbReference type="EMBL" id="MN739708">
    <property type="protein sequence ID" value="QHT22277.1"/>
    <property type="molecule type" value="Genomic_DNA"/>
</dbReference>
<accession>A0A6C0DZF8</accession>
<organism evidence="1">
    <name type="scientific">viral metagenome</name>
    <dbReference type="NCBI Taxonomy" id="1070528"/>
    <lineage>
        <taxon>unclassified sequences</taxon>
        <taxon>metagenomes</taxon>
        <taxon>organismal metagenomes</taxon>
    </lineage>
</organism>
<proteinExistence type="predicted"/>
<dbReference type="Gene3D" id="3.40.50.300">
    <property type="entry name" value="P-loop containing nucleotide triphosphate hydrolases"/>
    <property type="match status" value="1"/>
</dbReference>
<sequence>MQTNDFEKISLKKFKMKSILPDATVLCLGRRRSGKSWLVRDIFYNHRDIPSGVMFSGTEDASPFYSDFIPDAFIHSEYDPDLIEGILTRQRKKIREAKLSGKSDTGKMASNNVFIVLDDMLHDAQNWKKEKTIKNIFFNGRHYNILFILTMQYPLGITPELRSNIDYVFVFNEPSIKNRKKIYDDYAGMIPTFDHFCNILDSCTQNHECLVIKTSGNSNDLKDQIFWYKAEPHDKFRVGHPTIWKYHQLKYNTNYEEQAENDQFEAEKLKKKFAKTKKLKVIVSRRGEVLGYEGDSE</sequence>